<dbReference type="InterPro" id="IPR007016">
    <property type="entry name" value="O-antigen_ligase-rel_domated"/>
</dbReference>
<dbReference type="AlphaFoldDB" id="A0A1I4Y1J6"/>
<evidence type="ECO:0000256" key="3">
    <source>
        <dbReference type="ARBA" id="ARBA00022989"/>
    </source>
</evidence>
<feature type="transmembrane region" description="Helical" evidence="5">
    <location>
        <begin position="37"/>
        <end position="53"/>
    </location>
</feature>
<evidence type="ECO:0000259" key="6">
    <source>
        <dbReference type="Pfam" id="PF04932"/>
    </source>
</evidence>
<dbReference type="OrthoDB" id="9783389at2"/>
<dbReference type="GO" id="GO:0016020">
    <property type="term" value="C:membrane"/>
    <property type="evidence" value="ECO:0007669"/>
    <property type="project" value="UniProtKB-SubCell"/>
</dbReference>
<organism evidence="7 8">
    <name type="scientific">Dokdonella immobilis</name>
    <dbReference type="NCBI Taxonomy" id="578942"/>
    <lineage>
        <taxon>Bacteria</taxon>
        <taxon>Pseudomonadati</taxon>
        <taxon>Pseudomonadota</taxon>
        <taxon>Gammaproteobacteria</taxon>
        <taxon>Lysobacterales</taxon>
        <taxon>Rhodanobacteraceae</taxon>
        <taxon>Dokdonella</taxon>
    </lineage>
</organism>
<feature type="transmembrane region" description="Helical" evidence="5">
    <location>
        <begin position="227"/>
        <end position="248"/>
    </location>
</feature>
<evidence type="ECO:0000256" key="4">
    <source>
        <dbReference type="ARBA" id="ARBA00023136"/>
    </source>
</evidence>
<evidence type="ECO:0000313" key="8">
    <source>
        <dbReference type="Proteomes" id="UP000198575"/>
    </source>
</evidence>
<feature type="transmembrane region" description="Helical" evidence="5">
    <location>
        <begin position="408"/>
        <end position="426"/>
    </location>
</feature>
<comment type="subcellular location">
    <subcellularLocation>
        <location evidence="1">Membrane</location>
        <topology evidence="1">Multi-pass membrane protein</topology>
    </subcellularLocation>
</comment>
<dbReference type="STRING" id="578942.SAMN05216289_11423"/>
<keyword evidence="2 5" id="KW-0812">Transmembrane</keyword>
<feature type="transmembrane region" description="Helical" evidence="5">
    <location>
        <begin position="432"/>
        <end position="453"/>
    </location>
</feature>
<dbReference type="PANTHER" id="PTHR37422">
    <property type="entry name" value="TEICHURONIC ACID BIOSYNTHESIS PROTEIN TUAE"/>
    <property type="match status" value="1"/>
</dbReference>
<proteinExistence type="predicted"/>
<feature type="transmembrane region" description="Helical" evidence="5">
    <location>
        <begin position="285"/>
        <end position="306"/>
    </location>
</feature>
<evidence type="ECO:0000256" key="1">
    <source>
        <dbReference type="ARBA" id="ARBA00004141"/>
    </source>
</evidence>
<evidence type="ECO:0000256" key="2">
    <source>
        <dbReference type="ARBA" id="ARBA00022692"/>
    </source>
</evidence>
<feature type="transmembrane region" description="Helical" evidence="5">
    <location>
        <begin position="65"/>
        <end position="85"/>
    </location>
</feature>
<evidence type="ECO:0000313" key="7">
    <source>
        <dbReference type="EMBL" id="SFN31944.1"/>
    </source>
</evidence>
<feature type="transmembrane region" description="Helical" evidence="5">
    <location>
        <begin position="192"/>
        <end position="215"/>
    </location>
</feature>
<dbReference type="InterPro" id="IPR051533">
    <property type="entry name" value="WaaL-like"/>
</dbReference>
<dbReference type="GO" id="GO:0016874">
    <property type="term" value="F:ligase activity"/>
    <property type="evidence" value="ECO:0007669"/>
    <property type="project" value="UniProtKB-KW"/>
</dbReference>
<feature type="transmembrane region" description="Helical" evidence="5">
    <location>
        <begin position="128"/>
        <end position="145"/>
    </location>
</feature>
<keyword evidence="7" id="KW-0436">Ligase</keyword>
<keyword evidence="4 5" id="KW-0472">Membrane</keyword>
<evidence type="ECO:0000256" key="5">
    <source>
        <dbReference type="SAM" id="Phobius"/>
    </source>
</evidence>
<accession>A0A1I4Y1J6</accession>
<feature type="transmembrane region" description="Helical" evidence="5">
    <location>
        <begin position="254"/>
        <end position="273"/>
    </location>
</feature>
<feature type="transmembrane region" description="Helical" evidence="5">
    <location>
        <begin position="12"/>
        <end position="31"/>
    </location>
</feature>
<dbReference type="Proteomes" id="UP000198575">
    <property type="component" value="Unassembled WGS sequence"/>
</dbReference>
<dbReference type="EMBL" id="FOVF01000014">
    <property type="protein sequence ID" value="SFN31944.1"/>
    <property type="molecule type" value="Genomic_DNA"/>
</dbReference>
<dbReference type="PANTHER" id="PTHR37422:SF23">
    <property type="entry name" value="TEICHURONIC ACID BIOSYNTHESIS PROTEIN TUAE"/>
    <property type="match status" value="1"/>
</dbReference>
<reference evidence="7 8" key="1">
    <citation type="submission" date="2016-10" db="EMBL/GenBank/DDBJ databases">
        <authorList>
            <person name="de Groot N.N."/>
        </authorList>
    </citation>
    <scope>NUCLEOTIDE SEQUENCE [LARGE SCALE GENOMIC DNA]</scope>
    <source>
        <strain evidence="7 8">CGMCC 1.7659</strain>
    </source>
</reference>
<dbReference type="Pfam" id="PF04932">
    <property type="entry name" value="Wzy_C"/>
    <property type="match status" value="1"/>
</dbReference>
<keyword evidence="3 5" id="KW-1133">Transmembrane helix</keyword>
<feature type="domain" description="O-antigen ligase-related" evidence="6">
    <location>
        <begin position="238"/>
        <end position="381"/>
    </location>
</feature>
<dbReference type="RefSeq" id="WP_092407838.1">
    <property type="nucleotide sequence ID" value="NZ_FOVF01000014.1"/>
</dbReference>
<feature type="transmembrane region" description="Helical" evidence="5">
    <location>
        <begin position="152"/>
        <end position="172"/>
    </location>
</feature>
<feature type="transmembrane region" description="Helical" evidence="5">
    <location>
        <begin position="373"/>
        <end position="396"/>
    </location>
</feature>
<name>A0A1I4Y1J6_9GAMM</name>
<sequence>MVADGGAVRGERALAMSGALLLLVCFCSGGNSAQGNWGTTISGLLAVPLLVVAAHRSGAFARRGLVRWGALVAAAIGLLPLLQLLPIPDWLWNLPLARRPLLQDLEAAGIVAPDRRWSLTPGATERDLWFLLPGLALFFCALAVRRSAWRPMLWLVVGLALANLLFAAAQFAAGKDSILNPYPDFAPAWGGIFANTNHQADLLVIGLMLALMFLAHAWRRSRETGHFGVAFVVPATLALMFVAALPVVGSRAGVIVAMIMLMGVTLGSGLARLRAIRESRTLQIGALLSVVVFVIGLQAAVGWLRIDAGDPTVKYPRSRMLIETLRVGAEHAPLGAGVGGFMPAYQQGARNEGLMNVYVNNAHNDYAQWWLEAGIAGIAITLLALGVLVSTLIRLLRLPPGSGTRSSGLAAMMGIGVIVLHSMVDYPLRTQALMAIFAVLAGIAVAAASAEPVSPRRRGRRRLGASPAE</sequence>
<keyword evidence="8" id="KW-1185">Reference proteome</keyword>
<gene>
    <name evidence="7" type="ORF">SAMN05216289_11423</name>
</gene>
<protein>
    <submittedName>
        <fullName evidence="7">O-antigen ligase</fullName>
    </submittedName>
</protein>